<evidence type="ECO:0000313" key="9">
    <source>
        <dbReference type="Proteomes" id="UP000005755"/>
    </source>
</evidence>
<dbReference type="InterPro" id="IPR007016">
    <property type="entry name" value="O-antigen_ligase-rel_domated"/>
</dbReference>
<dbReference type="RefSeq" id="WP_002956309.1">
    <property type="nucleotide sequence ID" value="NZ_BEZM01000140.1"/>
</dbReference>
<evidence type="ECO:0000259" key="6">
    <source>
        <dbReference type="Pfam" id="PF04932"/>
    </source>
</evidence>
<keyword evidence="9" id="KW-1185">Reference proteome</keyword>
<accession>A0AAI8MLQ3</accession>
<reference evidence="9" key="4">
    <citation type="journal article" date="2014" name="Genome Announc.">
        <title>Draft genome sequences of six enterohepatic helicobacter species isolated from humans and one from rhesus macaques.</title>
        <authorList>
            <person name="Shen Z."/>
            <person name="Sheh A."/>
            <person name="Young S.K."/>
            <person name="Abouelliel A."/>
            <person name="Ward D.V."/>
            <person name="Earl A.M."/>
            <person name="Fox J.G."/>
        </authorList>
    </citation>
    <scope>NUCLEOTIDE SEQUENCE [LARGE SCALE GENOMIC DNA]</scope>
    <source>
        <strain evidence="9">CCUG 18818</strain>
    </source>
</reference>
<dbReference type="AlphaFoldDB" id="A0AAI8MLQ3"/>
<dbReference type="Proteomes" id="UP000006036">
    <property type="component" value="Chromosome 1"/>
</dbReference>
<dbReference type="EMBL" id="DS990392">
    <property type="protein sequence ID" value="EFR46451.1"/>
    <property type="molecule type" value="Genomic_DNA"/>
</dbReference>
<dbReference type="Pfam" id="PF04932">
    <property type="entry name" value="Wzy_C"/>
    <property type="match status" value="1"/>
</dbReference>
<feature type="transmembrane region" description="Helical" evidence="5">
    <location>
        <begin position="436"/>
        <end position="454"/>
    </location>
</feature>
<feature type="transmembrane region" description="Helical" evidence="5">
    <location>
        <begin position="224"/>
        <end position="242"/>
    </location>
</feature>
<keyword evidence="3 5" id="KW-1133">Transmembrane helix</keyword>
<dbReference type="EMBL" id="AP012492">
    <property type="protein sequence ID" value="BAM31898.1"/>
    <property type="molecule type" value="Genomic_DNA"/>
</dbReference>
<name>A0AAI8MLQ3_9HELI</name>
<sequence>MGRRLENLRQLYMYDTHSFTKAISFICCMLVAIAIALLPFSYGVVSIRIPINLLYTALILLVVLCHRQFEFVDIKNMAFPLICYAVVVCMAFISLVFAADSSSTFRAIRQYLLEPLLFMFLAYYVVKGLGRKGLVYFFCAVVLALCYHPIITIYDFLSHNGSFGYYRAMLPTYYAPATVYVFYLIVCFSFVFGIFLLSRDVLKIASFIFGIVCIFAFLCNGGRFALLACMAICFTPFVLCQYRKKARVLFGVSLFCVVAVCGVYELSQSWHQRFNLHNIAQNFHQVWSSNPAEMGKFSNACSNKWLMCSTHSMDTNSSIKIEESSLIRISMLKSTLLAIADNPWRPNGYHFQQFPYNIQNIFAIDSPKHPFSLTKIDDNRLISAHAHNHNYIVSIWFELGAIGFGASMLFFAYFIWSGYREKIRCSIYGKGDIRDIFMLSVSIMLVALFVSNLFDCIPIRDGTLVLFILLGAFMGARYAR</sequence>
<keyword evidence="4 5" id="KW-0472">Membrane</keyword>
<evidence type="ECO:0000313" key="10">
    <source>
        <dbReference type="Proteomes" id="UP000006036"/>
    </source>
</evidence>
<keyword evidence="2 5" id="KW-0812">Transmembrane</keyword>
<dbReference type="PANTHER" id="PTHR37422:SF17">
    <property type="entry name" value="O-ANTIGEN LIGASE"/>
    <property type="match status" value="1"/>
</dbReference>
<feature type="transmembrane region" description="Helical" evidence="5">
    <location>
        <begin position="47"/>
        <end position="65"/>
    </location>
</feature>
<dbReference type="InterPro" id="IPR051533">
    <property type="entry name" value="WaaL-like"/>
</dbReference>
<dbReference type="PANTHER" id="PTHR37422">
    <property type="entry name" value="TEICHURONIC ACID BIOSYNTHESIS PROTEIN TUAE"/>
    <property type="match status" value="1"/>
</dbReference>
<reference evidence="7" key="3">
    <citation type="submission" date="2012-07" db="EMBL/GenBank/DDBJ databases">
        <authorList>
            <person name="Akiyama T."/>
            <person name="Takeshita N."/>
            <person name="Ohmagari N."/>
            <person name="Kirikae T."/>
        </authorList>
    </citation>
    <scope>NUCLEOTIDE SEQUENCE</scope>
    <source>
        <strain evidence="7">ATCC BAA-847</strain>
    </source>
</reference>
<evidence type="ECO:0000256" key="5">
    <source>
        <dbReference type="SAM" id="Phobius"/>
    </source>
</evidence>
<feature type="domain" description="O-antigen ligase-related" evidence="6">
    <location>
        <begin position="211"/>
        <end position="404"/>
    </location>
</feature>
<feature type="transmembrane region" description="Helical" evidence="5">
    <location>
        <begin position="21"/>
        <end position="41"/>
    </location>
</feature>
<evidence type="ECO:0000256" key="4">
    <source>
        <dbReference type="ARBA" id="ARBA00023136"/>
    </source>
</evidence>
<proteinExistence type="predicted"/>
<dbReference type="KEGG" id="hcb:HCBAA847_0659"/>
<feature type="transmembrane region" description="Helical" evidence="5">
    <location>
        <begin position="460"/>
        <end position="479"/>
    </location>
</feature>
<feature type="transmembrane region" description="Helical" evidence="5">
    <location>
        <begin position="395"/>
        <end position="416"/>
    </location>
</feature>
<feature type="transmembrane region" description="Helical" evidence="5">
    <location>
        <begin position="77"/>
        <end position="98"/>
    </location>
</feature>
<reference evidence="8" key="1">
    <citation type="submission" date="2008-08" db="EMBL/GenBank/DDBJ databases">
        <title>Annotation of Helicobacter cinaedi strain CCUG 18818.</title>
        <authorList>
            <consortium name="The Broad Institute Genome Sequencing Platform"/>
            <person name="Fox J.G."/>
            <person name="Shen Z."/>
            <person name="Charoenlap N."/>
            <person name="Schauer D.B."/>
            <person name="Ward D."/>
            <person name="Mehta T."/>
            <person name="Young S."/>
            <person name="Jaffe D."/>
            <person name="Gnerre S."/>
            <person name="Berlin A."/>
            <person name="Heiman D."/>
            <person name="Hepburn T."/>
            <person name="Shea T."/>
            <person name="Sykes S."/>
            <person name="Alvarado L."/>
            <person name="Kodira C."/>
            <person name="Borodovsky M."/>
            <person name="Lander E."/>
            <person name="Galagan J."/>
            <person name="Nusbaum C."/>
            <person name="Birren B."/>
        </authorList>
    </citation>
    <scope>NUCLEOTIDE SEQUENCE</scope>
    <source>
        <strain evidence="8">CCUG 18818</strain>
    </source>
</reference>
<comment type="subcellular location">
    <subcellularLocation>
        <location evidence="1">Membrane</location>
        <topology evidence="1">Multi-pass membrane protein</topology>
    </subcellularLocation>
</comment>
<dbReference type="Proteomes" id="UP000005755">
    <property type="component" value="Unassembled WGS sequence"/>
</dbReference>
<protein>
    <recommendedName>
        <fullName evidence="6">O-antigen ligase-related domain-containing protein</fullName>
    </recommendedName>
</protein>
<feature type="transmembrane region" description="Helical" evidence="5">
    <location>
        <begin position="201"/>
        <end position="218"/>
    </location>
</feature>
<evidence type="ECO:0000256" key="3">
    <source>
        <dbReference type="ARBA" id="ARBA00022989"/>
    </source>
</evidence>
<dbReference type="GO" id="GO:0016020">
    <property type="term" value="C:membrane"/>
    <property type="evidence" value="ECO:0007669"/>
    <property type="project" value="UniProtKB-SubCell"/>
</dbReference>
<feature type="transmembrane region" description="Helical" evidence="5">
    <location>
        <begin position="174"/>
        <end position="196"/>
    </location>
</feature>
<feature type="transmembrane region" description="Helical" evidence="5">
    <location>
        <begin position="249"/>
        <end position="267"/>
    </location>
</feature>
<feature type="transmembrane region" description="Helical" evidence="5">
    <location>
        <begin position="133"/>
        <end position="154"/>
    </location>
</feature>
<reference evidence="7 10" key="2">
    <citation type="journal article" date="2012" name="J. Bacteriol.">
        <title>Complete Genome Sequence of Helicobacter cinaedi Type Strain ATCC BAA-847.</title>
        <authorList>
            <person name="Miyoshi-Akiyama T."/>
            <person name="Takeshita N."/>
            <person name="Ohmagari N."/>
            <person name="Kirikae T."/>
        </authorList>
    </citation>
    <scope>NUCLEOTIDE SEQUENCE [LARGE SCALE GENOMIC DNA]</scope>
    <source>
        <strain evidence="7 10">ATCC BAA-847</strain>
    </source>
</reference>
<evidence type="ECO:0000313" key="7">
    <source>
        <dbReference type="EMBL" id="BAM31898.1"/>
    </source>
</evidence>
<evidence type="ECO:0000313" key="8">
    <source>
        <dbReference type="EMBL" id="EFR46451.1"/>
    </source>
</evidence>
<feature type="transmembrane region" description="Helical" evidence="5">
    <location>
        <begin position="110"/>
        <end position="126"/>
    </location>
</feature>
<gene>
    <name evidence="7" type="ORF">HCBAA847_0659</name>
    <name evidence="8" type="ORF">HCCG_00998</name>
</gene>
<evidence type="ECO:0000256" key="2">
    <source>
        <dbReference type="ARBA" id="ARBA00022692"/>
    </source>
</evidence>
<organism evidence="7 10">
    <name type="scientific">Helicobacter cinaedi CCUG 18818 = ATCC BAA-847</name>
    <dbReference type="NCBI Taxonomy" id="537971"/>
    <lineage>
        <taxon>Bacteria</taxon>
        <taxon>Pseudomonadati</taxon>
        <taxon>Campylobacterota</taxon>
        <taxon>Epsilonproteobacteria</taxon>
        <taxon>Campylobacterales</taxon>
        <taxon>Helicobacteraceae</taxon>
        <taxon>Helicobacter</taxon>
    </lineage>
</organism>
<evidence type="ECO:0000256" key="1">
    <source>
        <dbReference type="ARBA" id="ARBA00004141"/>
    </source>
</evidence>